<comment type="pathway">
    <text evidence="3">Phenylpropanoid metabolism; trans-cinnamate biosynthesis; trans-cinnamate from L-phenylalanine: step 1/1.</text>
</comment>
<dbReference type="Gene3D" id="1.10.274.20">
    <property type="entry name" value="Phenylalanine ammonia-lyase 1, domain 3"/>
    <property type="match status" value="1"/>
</dbReference>
<dbReference type="Gene3D" id="1.20.200.10">
    <property type="entry name" value="Fumarase/aspartase (Central domain)"/>
    <property type="match status" value="1"/>
</dbReference>
<dbReference type="UniPathway" id="UPA00713">
    <property type="reaction ID" value="UER00725"/>
</dbReference>
<accession>A0A445C1F0</accession>
<evidence type="ECO:0000256" key="8">
    <source>
        <dbReference type="ARBA" id="ARBA00023051"/>
    </source>
</evidence>
<evidence type="ECO:0000256" key="4">
    <source>
        <dbReference type="ARBA" id="ARBA00007238"/>
    </source>
</evidence>
<dbReference type="SUPFAM" id="SSF48557">
    <property type="entry name" value="L-aspartase-like"/>
    <property type="match status" value="1"/>
</dbReference>
<keyword evidence="13" id="KW-1185">Reference proteome</keyword>
<evidence type="ECO:0000256" key="1">
    <source>
        <dbReference type="ARBA" id="ARBA00002235"/>
    </source>
</evidence>
<evidence type="ECO:0000256" key="6">
    <source>
        <dbReference type="ARBA" id="ARBA00012139"/>
    </source>
</evidence>
<comment type="similarity">
    <text evidence="4">Belongs to the PAL/histidase family.</text>
</comment>
<organism evidence="12 13">
    <name type="scientific">Arachis hypogaea</name>
    <name type="common">Peanut</name>
    <dbReference type="NCBI Taxonomy" id="3818"/>
    <lineage>
        <taxon>Eukaryota</taxon>
        <taxon>Viridiplantae</taxon>
        <taxon>Streptophyta</taxon>
        <taxon>Embryophyta</taxon>
        <taxon>Tracheophyta</taxon>
        <taxon>Spermatophyta</taxon>
        <taxon>Magnoliopsida</taxon>
        <taxon>eudicotyledons</taxon>
        <taxon>Gunneridae</taxon>
        <taxon>Pentapetalae</taxon>
        <taxon>rosids</taxon>
        <taxon>fabids</taxon>
        <taxon>Fabales</taxon>
        <taxon>Fabaceae</taxon>
        <taxon>Papilionoideae</taxon>
        <taxon>50 kb inversion clade</taxon>
        <taxon>dalbergioids sensu lato</taxon>
        <taxon>Dalbergieae</taxon>
        <taxon>Pterocarpus clade</taxon>
        <taxon>Arachis</taxon>
    </lineage>
</organism>
<dbReference type="GO" id="GO:0006559">
    <property type="term" value="P:L-phenylalanine catabolic process"/>
    <property type="evidence" value="ECO:0007669"/>
    <property type="project" value="UniProtKB-KW"/>
</dbReference>
<evidence type="ECO:0000313" key="12">
    <source>
        <dbReference type="EMBL" id="RYR44739.1"/>
    </source>
</evidence>
<evidence type="ECO:0000313" key="13">
    <source>
        <dbReference type="Proteomes" id="UP000289738"/>
    </source>
</evidence>
<dbReference type="EMBL" id="SDMP01000008">
    <property type="protein sequence ID" value="RYR44739.1"/>
    <property type="molecule type" value="Genomic_DNA"/>
</dbReference>
<dbReference type="EC" id="4.3.1.24" evidence="6"/>
<comment type="subunit">
    <text evidence="5">Homotetramer.</text>
</comment>
<comment type="catalytic activity">
    <reaction evidence="11">
        <text>L-phenylalanine = (E)-cinnamate + NH4(+)</text>
        <dbReference type="Rhea" id="RHEA:21384"/>
        <dbReference type="ChEBI" id="CHEBI:15669"/>
        <dbReference type="ChEBI" id="CHEBI:28938"/>
        <dbReference type="ChEBI" id="CHEBI:58095"/>
        <dbReference type="EC" id="4.3.1.24"/>
    </reaction>
</comment>
<evidence type="ECO:0000256" key="9">
    <source>
        <dbReference type="ARBA" id="ARBA00023232"/>
    </source>
</evidence>
<dbReference type="AlphaFoldDB" id="A0A445C1F0"/>
<dbReference type="GO" id="GO:0005737">
    <property type="term" value="C:cytoplasm"/>
    <property type="evidence" value="ECO:0007669"/>
    <property type="project" value="UniProtKB-SubCell"/>
</dbReference>
<comment type="caution">
    <text evidence="12">The sequence shown here is derived from an EMBL/GenBank/DDBJ whole genome shotgun (WGS) entry which is preliminary data.</text>
</comment>
<dbReference type="Proteomes" id="UP000289738">
    <property type="component" value="Chromosome A08"/>
</dbReference>
<reference evidence="12 13" key="1">
    <citation type="submission" date="2019-01" db="EMBL/GenBank/DDBJ databases">
        <title>Sequencing of cultivated peanut Arachis hypogaea provides insights into genome evolution and oil improvement.</title>
        <authorList>
            <person name="Chen X."/>
        </authorList>
    </citation>
    <scope>NUCLEOTIDE SEQUENCE [LARGE SCALE GENOMIC DNA]</scope>
    <source>
        <strain evidence="13">cv. Fuhuasheng</strain>
        <tissue evidence="12">Leaves</tissue>
    </source>
</reference>
<keyword evidence="8" id="KW-0587">Phenylpropanoid metabolism</keyword>
<dbReference type="STRING" id="3818.A0A445C1F0"/>
<proteinExistence type="inferred from homology"/>
<keyword evidence="7" id="KW-0963">Cytoplasm</keyword>
<dbReference type="PANTHER" id="PTHR10362">
    <property type="entry name" value="HISTIDINE AMMONIA-LYASE"/>
    <property type="match status" value="1"/>
</dbReference>
<dbReference type="InterPro" id="IPR008948">
    <property type="entry name" value="L-Aspartase-like"/>
</dbReference>
<dbReference type="InterPro" id="IPR001106">
    <property type="entry name" value="Aromatic_Lyase"/>
</dbReference>
<evidence type="ECO:0000256" key="5">
    <source>
        <dbReference type="ARBA" id="ARBA00011881"/>
    </source>
</evidence>
<evidence type="ECO:0000256" key="10">
    <source>
        <dbReference type="ARBA" id="ARBA00023239"/>
    </source>
</evidence>
<evidence type="ECO:0000256" key="3">
    <source>
        <dbReference type="ARBA" id="ARBA00005138"/>
    </source>
</evidence>
<dbReference type="GO" id="GO:0045548">
    <property type="term" value="F:phenylalanine ammonia-lyase activity"/>
    <property type="evidence" value="ECO:0007669"/>
    <property type="project" value="UniProtKB-EC"/>
</dbReference>
<dbReference type="GO" id="GO:0009800">
    <property type="term" value="P:cinnamic acid biosynthetic process"/>
    <property type="evidence" value="ECO:0007669"/>
    <property type="project" value="UniProtKB-UniPathway"/>
</dbReference>
<evidence type="ECO:0000256" key="11">
    <source>
        <dbReference type="ARBA" id="ARBA00023537"/>
    </source>
</evidence>
<dbReference type="InterPro" id="IPR023144">
    <property type="entry name" value="Phe_NH3-lyase_shielding_dom_sf"/>
</dbReference>
<comment type="function">
    <text evidence="1">This is a key enzyme of plant metabolism catalyzing the first reaction in the biosynthesis from L-phenylalanine of a wide variety of natural products based on the phenylpropane skeleton.</text>
</comment>
<name>A0A445C1F0_ARAHY</name>
<keyword evidence="10" id="KW-0456">Lyase</keyword>
<evidence type="ECO:0000256" key="7">
    <source>
        <dbReference type="ARBA" id="ARBA00022490"/>
    </source>
</evidence>
<protein>
    <recommendedName>
        <fullName evidence="6">phenylalanine ammonia-lyase</fullName>
        <ecNumber evidence="6">4.3.1.24</ecNumber>
    </recommendedName>
</protein>
<gene>
    <name evidence="12" type="ORF">Ahy_A08g041020</name>
</gene>
<comment type="subcellular location">
    <subcellularLocation>
        <location evidence="2">Cytoplasm</location>
    </subcellularLocation>
</comment>
<evidence type="ECO:0000256" key="2">
    <source>
        <dbReference type="ARBA" id="ARBA00004496"/>
    </source>
</evidence>
<sequence>MSRDHFEYSELYLEDYIEEIGILRITSGNYVNLRDDYSFVEIFLLLQKIDDDDDGSVYFSDAEDGGSIHFHFYSTHGDGGSAFDDCSFSCVSDLEAAAVVHDSGRGIVEFVIWCYIPFDAKAKASFGGTTFDEELQTLLPKEVKGARIAYENGQSVLPNKIKECRSYPLYKFVREELGTEMLTGEKVRSPGEECDKLFTAMCQGKIIDPLLECTAEWNGAPLSSC</sequence>
<keyword evidence="9" id="KW-0585">Phenylalanine catabolism</keyword>